<sequence length="210" mass="22729">MAHRHQRFAGQQWDIQRFGIVAVDPVAGLPQPDQVIAFHAAQSAAAAAPAPPRGCSCHTGQVAMTHQNDPDLIRDLLVDPGIWVIVGLSDNRNRDAWKISRYLKMEQGKGIIPVHPSAATVHGEKGYASLSDIPDGTDVKVVDCFVNSDLVGAVVDEAIANKHRLQIDAIWMQRGVADVAAAERARKAGLGVVMDTCPKIEYPKLRPHSI</sequence>
<dbReference type="InterPro" id="IPR003781">
    <property type="entry name" value="CoA-bd"/>
</dbReference>
<evidence type="ECO:0000313" key="3">
    <source>
        <dbReference type="Proteomes" id="UP001499938"/>
    </source>
</evidence>
<dbReference type="InterPro" id="IPR036291">
    <property type="entry name" value="NAD(P)-bd_dom_sf"/>
</dbReference>
<name>A0ABP4XQA9_9MICO</name>
<dbReference type="EMBL" id="BAAAPO010000021">
    <property type="protein sequence ID" value="GAA1789398.1"/>
    <property type="molecule type" value="Genomic_DNA"/>
</dbReference>
<dbReference type="PANTHER" id="PTHR33303:SF2">
    <property type="entry name" value="COA-BINDING DOMAIN-CONTAINING PROTEIN"/>
    <property type="match status" value="1"/>
</dbReference>
<reference evidence="3" key="1">
    <citation type="journal article" date="2019" name="Int. J. Syst. Evol. Microbiol.">
        <title>The Global Catalogue of Microorganisms (GCM) 10K type strain sequencing project: providing services to taxonomists for standard genome sequencing and annotation.</title>
        <authorList>
            <consortium name="The Broad Institute Genomics Platform"/>
            <consortium name="The Broad Institute Genome Sequencing Center for Infectious Disease"/>
            <person name="Wu L."/>
            <person name="Ma J."/>
        </authorList>
    </citation>
    <scope>NUCLEOTIDE SEQUENCE [LARGE SCALE GENOMIC DNA]</scope>
    <source>
        <strain evidence="3">JCM 15592</strain>
    </source>
</reference>
<evidence type="ECO:0000259" key="1">
    <source>
        <dbReference type="SMART" id="SM00881"/>
    </source>
</evidence>
<dbReference type="SMART" id="SM00881">
    <property type="entry name" value="CoA_binding"/>
    <property type="match status" value="1"/>
</dbReference>
<evidence type="ECO:0000313" key="2">
    <source>
        <dbReference type="EMBL" id="GAA1789398.1"/>
    </source>
</evidence>
<dbReference type="Proteomes" id="UP001499938">
    <property type="component" value="Unassembled WGS sequence"/>
</dbReference>
<gene>
    <name evidence="2" type="ORF">GCM10009811_12940</name>
</gene>
<dbReference type="PANTHER" id="PTHR33303">
    <property type="entry name" value="CYTOPLASMIC PROTEIN-RELATED"/>
    <property type="match status" value="1"/>
</dbReference>
<keyword evidence="3" id="KW-1185">Reference proteome</keyword>
<feature type="domain" description="CoA-binding" evidence="1">
    <location>
        <begin position="77"/>
        <end position="176"/>
    </location>
</feature>
<proteinExistence type="predicted"/>
<comment type="caution">
    <text evidence="2">The sequence shown here is derived from an EMBL/GenBank/DDBJ whole genome shotgun (WGS) entry which is preliminary data.</text>
</comment>
<dbReference type="Pfam" id="PF13380">
    <property type="entry name" value="CoA_binding_2"/>
    <property type="match status" value="1"/>
</dbReference>
<dbReference type="Gene3D" id="3.40.50.720">
    <property type="entry name" value="NAD(P)-binding Rossmann-like Domain"/>
    <property type="match status" value="1"/>
</dbReference>
<protein>
    <recommendedName>
        <fullName evidence="1">CoA-binding domain-containing protein</fullName>
    </recommendedName>
</protein>
<organism evidence="2 3">
    <name type="scientific">Nostocoides veronense</name>
    <dbReference type="NCBI Taxonomy" id="330836"/>
    <lineage>
        <taxon>Bacteria</taxon>
        <taxon>Bacillati</taxon>
        <taxon>Actinomycetota</taxon>
        <taxon>Actinomycetes</taxon>
        <taxon>Micrococcales</taxon>
        <taxon>Intrasporangiaceae</taxon>
        <taxon>Nostocoides</taxon>
    </lineage>
</organism>
<accession>A0ABP4XQA9</accession>
<dbReference type="SUPFAM" id="SSF51735">
    <property type="entry name" value="NAD(P)-binding Rossmann-fold domains"/>
    <property type="match status" value="1"/>
</dbReference>